<feature type="compositionally biased region" description="Low complexity" evidence="3">
    <location>
        <begin position="11"/>
        <end position="27"/>
    </location>
</feature>
<evidence type="ECO:0000313" key="5">
    <source>
        <dbReference type="EMBL" id="CZR64589.1"/>
    </source>
</evidence>
<name>A0A1L7XHR6_9HELO</name>
<evidence type="ECO:0000256" key="2">
    <source>
        <dbReference type="ARBA" id="ARBA00023242"/>
    </source>
</evidence>
<dbReference type="PANTHER" id="PTHR37534:SF46">
    <property type="entry name" value="ZN(II)2CYS6 TRANSCRIPTION FACTOR (EUROFUNG)"/>
    <property type="match status" value="1"/>
</dbReference>
<dbReference type="STRING" id="576137.A0A1L7XHR6"/>
<dbReference type="Proteomes" id="UP000184330">
    <property type="component" value="Unassembled WGS sequence"/>
</dbReference>
<feature type="domain" description="Zn(2)-C6 fungal-type" evidence="4">
    <location>
        <begin position="38"/>
        <end position="68"/>
    </location>
</feature>
<organism evidence="5 6">
    <name type="scientific">Phialocephala subalpina</name>
    <dbReference type="NCBI Taxonomy" id="576137"/>
    <lineage>
        <taxon>Eukaryota</taxon>
        <taxon>Fungi</taxon>
        <taxon>Dikarya</taxon>
        <taxon>Ascomycota</taxon>
        <taxon>Pezizomycotina</taxon>
        <taxon>Leotiomycetes</taxon>
        <taxon>Helotiales</taxon>
        <taxon>Mollisiaceae</taxon>
        <taxon>Phialocephala</taxon>
        <taxon>Phialocephala fortinii species complex</taxon>
    </lineage>
</organism>
<keyword evidence="2" id="KW-0539">Nucleus</keyword>
<dbReference type="InterPro" id="IPR021858">
    <property type="entry name" value="Fun_TF"/>
</dbReference>
<dbReference type="Pfam" id="PF11951">
    <property type="entry name" value="Fungal_trans_2"/>
    <property type="match status" value="1"/>
</dbReference>
<dbReference type="Gene3D" id="4.10.240.10">
    <property type="entry name" value="Zn(2)-C6 fungal-type DNA-binding domain"/>
    <property type="match status" value="1"/>
</dbReference>
<dbReference type="SMART" id="SM00066">
    <property type="entry name" value="GAL4"/>
    <property type="match status" value="1"/>
</dbReference>
<keyword evidence="6" id="KW-1185">Reference proteome</keyword>
<dbReference type="GO" id="GO:0008270">
    <property type="term" value="F:zinc ion binding"/>
    <property type="evidence" value="ECO:0007669"/>
    <property type="project" value="InterPro"/>
</dbReference>
<reference evidence="5 6" key="1">
    <citation type="submission" date="2016-03" db="EMBL/GenBank/DDBJ databases">
        <authorList>
            <person name="Ploux O."/>
        </authorList>
    </citation>
    <scope>NUCLEOTIDE SEQUENCE [LARGE SCALE GENOMIC DNA]</scope>
    <source>
        <strain evidence="5 6">UAMH 11012</strain>
    </source>
</reference>
<dbReference type="SUPFAM" id="SSF57701">
    <property type="entry name" value="Zn2/Cys6 DNA-binding domain"/>
    <property type="match status" value="1"/>
</dbReference>
<gene>
    <name evidence="5" type="ORF">PAC_14487</name>
</gene>
<dbReference type="AlphaFoldDB" id="A0A1L7XHR6"/>
<dbReference type="PROSITE" id="PS00463">
    <property type="entry name" value="ZN2_CY6_FUNGAL_1"/>
    <property type="match status" value="1"/>
</dbReference>
<proteinExistence type="predicted"/>
<evidence type="ECO:0000256" key="1">
    <source>
        <dbReference type="ARBA" id="ARBA00004123"/>
    </source>
</evidence>
<protein>
    <recommendedName>
        <fullName evidence="4">Zn(2)-C6 fungal-type domain-containing protein</fullName>
    </recommendedName>
</protein>
<feature type="region of interest" description="Disordered" evidence="3">
    <location>
        <begin position="1"/>
        <end position="30"/>
    </location>
</feature>
<dbReference type="OrthoDB" id="648861at2759"/>
<evidence type="ECO:0000259" key="4">
    <source>
        <dbReference type="PROSITE" id="PS50048"/>
    </source>
</evidence>
<dbReference type="PROSITE" id="PS50048">
    <property type="entry name" value="ZN2_CY6_FUNGAL_2"/>
    <property type="match status" value="1"/>
</dbReference>
<dbReference type="InterPro" id="IPR036864">
    <property type="entry name" value="Zn2-C6_fun-type_DNA-bd_sf"/>
</dbReference>
<accession>A0A1L7XHR6</accession>
<dbReference type="InterPro" id="IPR001138">
    <property type="entry name" value="Zn2Cys6_DnaBD"/>
</dbReference>
<evidence type="ECO:0000256" key="3">
    <source>
        <dbReference type="SAM" id="MobiDB-lite"/>
    </source>
</evidence>
<dbReference type="Pfam" id="PF00172">
    <property type="entry name" value="Zn_clus"/>
    <property type="match status" value="1"/>
</dbReference>
<dbReference type="CDD" id="cd00067">
    <property type="entry name" value="GAL4"/>
    <property type="match status" value="1"/>
</dbReference>
<sequence>MLNSVFKNMDSSHPNGGNGSHSSNTSNVKIPKRRSRLGCSTCRKRKVRCDEQKPVCSACSRLTLPCTWRETSTRRSSTLSVDVESNSSGATLNAPDSVGSPTVLPAIGIPSPNGLHFGRTETSRQTVTISVEDQDPLQHFVTTMTKFCILRNCIYDDLYGYILTNMGLFNQALFGSMMAWSFLHLSQMRNQPLDKAEARYEATIKLLNQEIENEQDINVLLSIIWFLLQYELLRAEGVDRFHQLLNCATNIAKGELQRHDSDPSRSRIDSIGCIVLVWMSSRDSQAANYGGTGRLLGYLKKYPYIYELIDQSSVVDPIPSASSLGEKESRQMRDCMRFSLRNMIVQGQIAILGRWRPEAGDSSSWNSVYASLAILKKEIEEDDCSEAVDALAVAKGSVRAMPTVSALSYNRLLLLASYYGGLISYHQFVPAGDAEIEREPLLELEECAARIIRITLRVMRDRPTTPQSIWPTSLFKAATTIKDPIYQAWAVRAFEQVEGWGANWVKTRILLENIIDRQNRSGVDVDFVKVMEETTGYFIV</sequence>
<dbReference type="PANTHER" id="PTHR37534">
    <property type="entry name" value="TRANSCRIPTIONAL ACTIVATOR PROTEIN UGA3"/>
    <property type="match status" value="1"/>
</dbReference>
<dbReference type="EMBL" id="FJOG01000027">
    <property type="protein sequence ID" value="CZR64589.1"/>
    <property type="molecule type" value="Genomic_DNA"/>
</dbReference>
<dbReference type="GO" id="GO:0005634">
    <property type="term" value="C:nucleus"/>
    <property type="evidence" value="ECO:0007669"/>
    <property type="project" value="UniProtKB-SubCell"/>
</dbReference>
<comment type="subcellular location">
    <subcellularLocation>
        <location evidence="1">Nucleus</location>
    </subcellularLocation>
</comment>
<evidence type="ECO:0000313" key="6">
    <source>
        <dbReference type="Proteomes" id="UP000184330"/>
    </source>
</evidence>
<dbReference type="GO" id="GO:0000981">
    <property type="term" value="F:DNA-binding transcription factor activity, RNA polymerase II-specific"/>
    <property type="evidence" value="ECO:0007669"/>
    <property type="project" value="InterPro"/>
</dbReference>